<dbReference type="Proteomes" id="UP001597510">
    <property type="component" value="Unassembled WGS sequence"/>
</dbReference>
<proteinExistence type="predicted"/>
<accession>A0ABW5J8T8</accession>
<evidence type="ECO:0000313" key="1">
    <source>
        <dbReference type="EMBL" id="MFD2521569.1"/>
    </source>
</evidence>
<protein>
    <submittedName>
        <fullName evidence="1">Uncharacterized protein</fullName>
    </submittedName>
</protein>
<dbReference type="RefSeq" id="WP_340235756.1">
    <property type="nucleotide sequence ID" value="NZ_JBBEWC010000005.1"/>
</dbReference>
<comment type="caution">
    <text evidence="1">The sequence shown here is derived from an EMBL/GenBank/DDBJ whole genome shotgun (WGS) entry which is preliminary data.</text>
</comment>
<evidence type="ECO:0000313" key="2">
    <source>
        <dbReference type="Proteomes" id="UP001597510"/>
    </source>
</evidence>
<gene>
    <name evidence="1" type="ORF">ACFSR2_11795</name>
</gene>
<dbReference type="EMBL" id="JBHULC010000011">
    <property type="protein sequence ID" value="MFD2521569.1"/>
    <property type="molecule type" value="Genomic_DNA"/>
</dbReference>
<keyword evidence="2" id="KW-1185">Reference proteome</keyword>
<sequence length="390" mass="46046">MFTLEERIQSYYKNLRDTLSYPLTIKVADEILKLDLIALVGHFKKEMNENFQYWYEKYGASLKDRNEKIGCVFFEHSYPYYDEDTSAEAYGISSDSQTDEYGLYSHYEVMENFEASGEITLKTFKPLVIFEEMPEELRNDYNFSSERESVLETYYMVNSLILGQAIREIFYASKFTTLCARPFFMEIQEHDMSSSHNVLACLFSDRDERENVKSFNYDLLNYEIETLFENAITHVKAITDKLPIYNIKFVISNYECSLLFEDKQSSDDELKRQTSLIESSIKHYQSEGNLHEENRLKEELDGLDRNYDSYNSKNSIFRENFSVFSIPNKPDSRFDEEYFLNDKEKLKVIGGMIDEAFKKNQSRLKGLNLDPDCILIAFGDDYLNRKIWKI</sequence>
<reference evidence="2" key="1">
    <citation type="journal article" date="2019" name="Int. J. Syst. Evol. Microbiol.">
        <title>The Global Catalogue of Microorganisms (GCM) 10K type strain sequencing project: providing services to taxonomists for standard genome sequencing and annotation.</title>
        <authorList>
            <consortium name="The Broad Institute Genomics Platform"/>
            <consortium name="The Broad Institute Genome Sequencing Center for Infectious Disease"/>
            <person name="Wu L."/>
            <person name="Ma J."/>
        </authorList>
    </citation>
    <scope>NUCLEOTIDE SEQUENCE [LARGE SCALE GENOMIC DNA]</scope>
    <source>
        <strain evidence="2">KCTC 52344</strain>
    </source>
</reference>
<organism evidence="1 2">
    <name type="scientific">Emticicia soli</name>
    <dbReference type="NCBI Taxonomy" id="2027878"/>
    <lineage>
        <taxon>Bacteria</taxon>
        <taxon>Pseudomonadati</taxon>
        <taxon>Bacteroidota</taxon>
        <taxon>Cytophagia</taxon>
        <taxon>Cytophagales</taxon>
        <taxon>Leadbetterellaceae</taxon>
        <taxon>Emticicia</taxon>
    </lineage>
</organism>
<name>A0ABW5J8T8_9BACT</name>